<evidence type="ECO:0000313" key="3">
    <source>
        <dbReference type="EMBL" id="AMO24371.1"/>
    </source>
</evidence>
<gene>
    <name evidence="3" type="ORF">UC35_17865</name>
</gene>
<protein>
    <recommendedName>
        <fullName evidence="5">DUF4148 domain-containing protein</fullName>
    </recommendedName>
</protein>
<dbReference type="PATRIC" id="fig|94132.3.peg.3651"/>
<feature type="region of interest" description="Disordered" evidence="1">
    <location>
        <begin position="103"/>
        <end position="129"/>
    </location>
</feature>
<sequence>MEKVMNRRTSSVLAFSSTIAVAMLAASAMVGTARADDITIDNTPFVSTKTRAEVKAELFASKVSSAGGEYALQQNGQHIASDYTREQARADYIASRDQVRAMNAEDSGSSALAQGRAKSSGVMVAKDSR</sequence>
<name>A0A127JWT8_9BURK</name>
<dbReference type="EMBL" id="CP010951">
    <property type="protein sequence ID" value="AMO24371.1"/>
    <property type="molecule type" value="Genomic_DNA"/>
</dbReference>
<feature type="chain" id="PRO_5007449852" description="DUF4148 domain-containing protein" evidence="2">
    <location>
        <begin position="36"/>
        <end position="129"/>
    </location>
</feature>
<accession>A0A127JWT8</accession>
<feature type="signal peptide" evidence="2">
    <location>
        <begin position="1"/>
        <end position="35"/>
    </location>
</feature>
<evidence type="ECO:0000256" key="2">
    <source>
        <dbReference type="SAM" id="SignalP"/>
    </source>
</evidence>
<dbReference type="AlphaFoldDB" id="A0A127JWT8"/>
<organism evidence="3 4">
    <name type="scientific">Ramlibacter tataouinensis</name>
    <dbReference type="NCBI Taxonomy" id="94132"/>
    <lineage>
        <taxon>Bacteria</taxon>
        <taxon>Pseudomonadati</taxon>
        <taxon>Pseudomonadota</taxon>
        <taxon>Betaproteobacteria</taxon>
        <taxon>Burkholderiales</taxon>
        <taxon>Comamonadaceae</taxon>
        <taxon>Ramlibacter</taxon>
    </lineage>
</organism>
<evidence type="ECO:0008006" key="5">
    <source>
        <dbReference type="Google" id="ProtNLM"/>
    </source>
</evidence>
<evidence type="ECO:0000313" key="4">
    <source>
        <dbReference type="Proteomes" id="UP000070433"/>
    </source>
</evidence>
<evidence type="ECO:0000256" key="1">
    <source>
        <dbReference type="SAM" id="MobiDB-lite"/>
    </source>
</evidence>
<dbReference type="InterPro" id="IPR025421">
    <property type="entry name" value="DUF4148"/>
</dbReference>
<proteinExistence type="predicted"/>
<dbReference type="Proteomes" id="UP000070433">
    <property type="component" value="Chromosome"/>
</dbReference>
<keyword evidence="2" id="KW-0732">Signal</keyword>
<reference evidence="3 4" key="1">
    <citation type="journal article" date="2014" name="Int. J. Syst. Evol. Microbiol.">
        <title>Ramlibacter solisilvae sp. nov., isolated from forest soil, and emended description of the genus Ramlibacter.</title>
        <authorList>
            <person name="Lee H.J."/>
            <person name="Lee S.H."/>
            <person name="Lee S.S."/>
            <person name="Lee J.S."/>
            <person name="Kim Y."/>
            <person name="Kim S.C."/>
            <person name="Jeon C.O."/>
        </authorList>
    </citation>
    <scope>NUCLEOTIDE SEQUENCE [LARGE SCALE GENOMIC DNA]</scope>
    <source>
        <strain evidence="3 4">5-10</strain>
    </source>
</reference>
<keyword evidence="4" id="KW-1185">Reference proteome</keyword>
<dbReference type="Pfam" id="PF13663">
    <property type="entry name" value="DUF4148"/>
    <property type="match status" value="1"/>
</dbReference>